<sequence length="78" mass="9463">MPHRAVWYRKHGEDPDDVAETLKRGVEFKYKDFIKKRLMHSFFSKNLISKIPLKYYFVYFEVFSCALIIYNNLVLQII</sequence>
<organism evidence="2 3">
    <name type="scientific">Rothia aeria F0184</name>
    <dbReference type="NCBI Taxonomy" id="888019"/>
    <lineage>
        <taxon>Bacteria</taxon>
        <taxon>Bacillati</taxon>
        <taxon>Actinomycetota</taxon>
        <taxon>Actinomycetes</taxon>
        <taxon>Micrococcales</taxon>
        <taxon>Micrococcaceae</taxon>
        <taxon>Rothia</taxon>
    </lineage>
</organism>
<gene>
    <name evidence="2" type="ORF">HMPREF0742_00751</name>
</gene>
<dbReference type="AlphaFoldDB" id="U7V5T6"/>
<protein>
    <submittedName>
        <fullName evidence="2">Uncharacterized protein</fullName>
    </submittedName>
</protein>
<evidence type="ECO:0000313" key="2">
    <source>
        <dbReference type="EMBL" id="ERT66900.1"/>
    </source>
</evidence>
<keyword evidence="1" id="KW-0472">Membrane</keyword>
<dbReference type="HOGENOM" id="CLU_2619820_0_0_11"/>
<evidence type="ECO:0000256" key="1">
    <source>
        <dbReference type="SAM" id="Phobius"/>
    </source>
</evidence>
<dbReference type="Proteomes" id="UP000017174">
    <property type="component" value="Unassembled WGS sequence"/>
</dbReference>
<feature type="transmembrane region" description="Helical" evidence="1">
    <location>
        <begin position="55"/>
        <end position="75"/>
    </location>
</feature>
<reference evidence="2 3" key="1">
    <citation type="submission" date="2013-08" db="EMBL/GenBank/DDBJ databases">
        <authorList>
            <person name="Weinstock G."/>
            <person name="Sodergren E."/>
            <person name="Wylie T."/>
            <person name="Fulton L."/>
            <person name="Fulton R."/>
            <person name="Fronick C."/>
            <person name="O'Laughlin M."/>
            <person name="Godfrey J."/>
            <person name="Miner T."/>
            <person name="Herter B."/>
            <person name="Appelbaum E."/>
            <person name="Cordes M."/>
            <person name="Lek S."/>
            <person name="Wollam A."/>
            <person name="Pepin K.H."/>
            <person name="Palsikar V.B."/>
            <person name="Mitreva M."/>
            <person name="Wilson R.K."/>
        </authorList>
    </citation>
    <scope>NUCLEOTIDE SEQUENCE [LARGE SCALE GENOMIC DNA]</scope>
    <source>
        <strain evidence="2 3">F0184</strain>
    </source>
</reference>
<keyword evidence="1" id="KW-1133">Transmembrane helix</keyword>
<accession>U7V5T6</accession>
<proteinExistence type="predicted"/>
<dbReference type="EMBL" id="AXZG01000022">
    <property type="protein sequence ID" value="ERT66900.1"/>
    <property type="molecule type" value="Genomic_DNA"/>
</dbReference>
<comment type="caution">
    <text evidence="2">The sequence shown here is derived from an EMBL/GenBank/DDBJ whole genome shotgun (WGS) entry which is preliminary data.</text>
</comment>
<keyword evidence="1" id="KW-0812">Transmembrane</keyword>
<name>U7V5T6_9MICC</name>
<evidence type="ECO:0000313" key="3">
    <source>
        <dbReference type="Proteomes" id="UP000017174"/>
    </source>
</evidence>